<feature type="signal peptide" evidence="1">
    <location>
        <begin position="1"/>
        <end position="21"/>
    </location>
</feature>
<evidence type="ECO:0000259" key="2">
    <source>
        <dbReference type="Pfam" id="PF07978"/>
    </source>
</evidence>
<dbReference type="STRING" id="1855912.LuPra_05454"/>
<feature type="domain" description="NIPSNAP" evidence="2">
    <location>
        <begin position="38"/>
        <end position="135"/>
    </location>
</feature>
<evidence type="ECO:0000256" key="1">
    <source>
        <dbReference type="SAM" id="SignalP"/>
    </source>
</evidence>
<dbReference type="KEGG" id="abac:LuPra_05454"/>
<dbReference type="Pfam" id="PF07978">
    <property type="entry name" value="NIPSNAP"/>
    <property type="match status" value="1"/>
</dbReference>
<organism evidence="3 4">
    <name type="scientific">Luteitalea pratensis</name>
    <dbReference type="NCBI Taxonomy" id="1855912"/>
    <lineage>
        <taxon>Bacteria</taxon>
        <taxon>Pseudomonadati</taxon>
        <taxon>Acidobacteriota</taxon>
        <taxon>Vicinamibacteria</taxon>
        <taxon>Vicinamibacterales</taxon>
        <taxon>Vicinamibacteraceae</taxon>
        <taxon>Luteitalea</taxon>
    </lineage>
</organism>
<name>A0A143PUZ1_LUTPR</name>
<dbReference type="InterPro" id="IPR011008">
    <property type="entry name" value="Dimeric_a/b-barrel"/>
</dbReference>
<sequence length="145" mass="16407" precursor="true">MRFNRSLFALALMFAAGYVVGQFSRADLAAQGSGQKVFELRTYYTLPGKLPDLQTRFRNHTTKLFEAHGMTNIGYWVPQDEPAHSNTLIYVIAHESREAAKKNWAAFGADPEWQKVRDASEVNGKILEKAPESVYMDATDYSKIK</sequence>
<proteinExistence type="predicted"/>
<reference evidence="4" key="2">
    <citation type="submission" date="2016-04" db="EMBL/GenBank/DDBJ databases">
        <title>First Complete Genome Sequence of a Subdivision 6 Acidobacterium.</title>
        <authorList>
            <person name="Huang S."/>
            <person name="Vieira S."/>
            <person name="Bunk B."/>
            <person name="Riedel T."/>
            <person name="Sproeer C."/>
            <person name="Overmann J."/>
        </authorList>
    </citation>
    <scope>NUCLEOTIDE SEQUENCE [LARGE SCALE GENOMIC DNA]</scope>
    <source>
        <strain evidence="4">DSM 100886 HEG_-6_39</strain>
    </source>
</reference>
<dbReference type="Proteomes" id="UP000076079">
    <property type="component" value="Chromosome"/>
</dbReference>
<keyword evidence="4" id="KW-1185">Reference proteome</keyword>
<dbReference type="AlphaFoldDB" id="A0A143PUZ1"/>
<accession>A0A143PUZ1</accession>
<dbReference type="SUPFAM" id="SSF54909">
    <property type="entry name" value="Dimeric alpha+beta barrel"/>
    <property type="match status" value="1"/>
</dbReference>
<dbReference type="EMBL" id="CP015136">
    <property type="protein sequence ID" value="AMY12181.1"/>
    <property type="molecule type" value="Genomic_DNA"/>
</dbReference>
<keyword evidence="1" id="KW-0732">Signal</keyword>
<evidence type="ECO:0000313" key="4">
    <source>
        <dbReference type="Proteomes" id="UP000076079"/>
    </source>
</evidence>
<dbReference type="RefSeq" id="WP_234800577.1">
    <property type="nucleotide sequence ID" value="NZ_CP015136.1"/>
</dbReference>
<evidence type="ECO:0000313" key="3">
    <source>
        <dbReference type="EMBL" id="AMY12181.1"/>
    </source>
</evidence>
<dbReference type="Gene3D" id="3.30.70.100">
    <property type="match status" value="1"/>
</dbReference>
<feature type="chain" id="PRO_5007512060" description="NIPSNAP domain-containing protein" evidence="1">
    <location>
        <begin position="22"/>
        <end position="145"/>
    </location>
</feature>
<gene>
    <name evidence="3" type="ORF">LuPra_05454</name>
</gene>
<dbReference type="InterPro" id="IPR012577">
    <property type="entry name" value="NIPSNAP"/>
</dbReference>
<reference evidence="3 4" key="1">
    <citation type="journal article" date="2016" name="Genome Announc.">
        <title>First Complete Genome Sequence of a Subdivision 6 Acidobacterium Strain.</title>
        <authorList>
            <person name="Huang S."/>
            <person name="Vieira S."/>
            <person name="Bunk B."/>
            <person name="Riedel T."/>
            <person name="Sproer C."/>
            <person name="Overmann J."/>
        </authorList>
    </citation>
    <scope>NUCLEOTIDE SEQUENCE [LARGE SCALE GENOMIC DNA]</scope>
    <source>
        <strain evidence="4">DSM 100886 HEG_-6_39</strain>
    </source>
</reference>
<protein>
    <recommendedName>
        <fullName evidence="2">NIPSNAP domain-containing protein</fullName>
    </recommendedName>
</protein>